<comment type="subcellular location">
    <subcellularLocation>
        <location evidence="1">Cytoplasm</location>
    </subcellularLocation>
</comment>
<feature type="region of interest" description="Disordered" evidence="3">
    <location>
        <begin position="1"/>
        <end position="40"/>
    </location>
</feature>
<evidence type="ECO:0000313" key="5">
    <source>
        <dbReference type="EMBL" id="KAF3322321.1"/>
    </source>
</evidence>
<feature type="compositionally biased region" description="Low complexity" evidence="3">
    <location>
        <begin position="484"/>
        <end position="498"/>
    </location>
</feature>
<dbReference type="GO" id="GO:0016787">
    <property type="term" value="F:hydrolase activity"/>
    <property type="evidence" value="ECO:0007669"/>
    <property type="project" value="UniProtKB-KW"/>
</dbReference>
<feature type="compositionally biased region" description="Polar residues" evidence="3">
    <location>
        <begin position="63"/>
        <end position="86"/>
    </location>
</feature>
<evidence type="ECO:0000256" key="2">
    <source>
        <dbReference type="ARBA" id="ARBA00022490"/>
    </source>
</evidence>
<keyword evidence="6" id="KW-1185">Reference proteome</keyword>
<evidence type="ECO:0000259" key="4">
    <source>
        <dbReference type="Pfam" id="PF21634"/>
    </source>
</evidence>
<keyword evidence="5" id="KW-0067">ATP-binding</keyword>
<name>A0A833QH50_9POAL</name>
<dbReference type="PANTHER" id="PTHR45418:SF5">
    <property type="entry name" value="BRCA2-INTERACTING PROTEIN-LIKE-RELATED"/>
    <property type="match status" value="1"/>
</dbReference>
<dbReference type="GO" id="GO:0005737">
    <property type="term" value="C:cytoplasm"/>
    <property type="evidence" value="ECO:0007669"/>
    <property type="project" value="UniProtKB-SubCell"/>
</dbReference>
<dbReference type="Gene3D" id="3.40.50.300">
    <property type="entry name" value="P-loop containing nucleotide triphosphate hydrolases"/>
    <property type="match status" value="1"/>
</dbReference>
<comment type="caution">
    <text evidence="5">The sequence shown here is derived from an EMBL/GenBank/DDBJ whole genome shotgun (WGS) entry which is preliminary data.</text>
</comment>
<accession>A0A833QH50</accession>
<dbReference type="Pfam" id="PF21634">
    <property type="entry name" value="MOV-10_beta-barrel"/>
    <property type="match status" value="1"/>
</dbReference>
<feature type="region of interest" description="Disordered" evidence="3">
    <location>
        <begin position="484"/>
        <end position="508"/>
    </location>
</feature>
<feature type="compositionally biased region" description="Polar residues" evidence="3">
    <location>
        <begin position="241"/>
        <end position="262"/>
    </location>
</feature>
<keyword evidence="5" id="KW-0378">Hydrolase</keyword>
<dbReference type="Proteomes" id="UP000623129">
    <property type="component" value="Unassembled WGS sequence"/>
</dbReference>
<feature type="region of interest" description="Disordered" evidence="3">
    <location>
        <begin position="432"/>
        <end position="455"/>
    </location>
</feature>
<keyword evidence="5" id="KW-0347">Helicase</keyword>
<keyword evidence="2" id="KW-0963">Cytoplasm</keyword>
<dbReference type="InterPro" id="IPR027417">
    <property type="entry name" value="P-loop_NTPase"/>
</dbReference>
<feature type="region of interest" description="Disordered" evidence="3">
    <location>
        <begin position="126"/>
        <end position="161"/>
    </location>
</feature>
<feature type="domain" description="Helicase MOV-10-like beta-barrel" evidence="4">
    <location>
        <begin position="594"/>
        <end position="670"/>
    </location>
</feature>
<reference evidence="5" key="1">
    <citation type="submission" date="2020-01" db="EMBL/GenBank/DDBJ databases">
        <title>Genome sequence of Kobresia littledalei, the first chromosome-level genome in the family Cyperaceae.</title>
        <authorList>
            <person name="Qu G."/>
        </authorList>
    </citation>
    <scope>NUCLEOTIDE SEQUENCE</scope>
    <source>
        <strain evidence="5">C.B.Clarke</strain>
        <tissue evidence="5">Leaf</tissue>
    </source>
</reference>
<evidence type="ECO:0000256" key="1">
    <source>
        <dbReference type="ARBA" id="ARBA00004496"/>
    </source>
</evidence>
<feature type="compositionally biased region" description="Polar residues" evidence="3">
    <location>
        <begin position="21"/>
        <end position="30"/>
    </location>
</feature>
<dbReference type="OrthoDB" id="6513042at2759"/>
<feature type="compositionally biased region" description="Low complexity" evidence="3">
    <location>
        <begin position="432"/>
        <end position="450"/>
    </location>
</feature>
<proteinExistence type="predicted"/>
<dbReference type="PANTHER" id="PTHR45418">
    <property type="entry name" value="CANCER/TESTIS ANTIGEN 55"/>
    <property type="match status" value="1"/>
</dbReference>
<sequence length="950" mass="104087">MPQPNRRANWKKKAPVPCASFESSAGSNASPIPPTLKSASLNNNLVGEFTTPPVVQSIIETSNASKSCPLSRIESNTPNSSYQTKIGSDACNGSLPSKVVSSSSPKKQDSIALVQLDVKLSASSRSCPSKALSSSSPQRPGAVSFGQFDVKSDNPKSSLPKNTVPYLSLLKPHAVSLPNKFITKTGTVSSMQWVVKSKASKNSLASKPIPTISPTPKADLSTICSTKETFNSPCIPSDADSNASKISLPSNVESNAPRSSHPTKIGSEASDSSLLCNPTLKIVPGHKKNKRPSKQPDVKLNISTNYFTPKDVSSSSPHRVDIVSFVQSDVKSNTSKSSLSTETVLFSSPLNPQAVSLPNKFQTIAPSLQCVVKSKTSKSSVLSKPIAAVSPTPKAASAPICSTKETITFPFVQSSAELNSWKTAALSEISLSNAGPGSSSSASSTNSDSSPKNETITFPFVQSSAELNSWKAAALSKMSLSNAGPGSSSSASSTNSDSSPKKVIKGDTQRYGIPKHIKSMLMNGIVPPVLHKPLSPDTYADYFATLLYAEDIYCEKWSNYLLKDVTIKLRIRQNSRLRVQSNKKKSTKSSDSETQKNYPFVVFEINDVPERRPFLLSRDHVHLRPIDKSKDFDPFTGVLVRVQKGTTFLAEFEEDFHKQHEQSKRYDVSFSFNRVCLKRAHRAVSAAANPVLHKILFPNPTSLPTPRDQVFLMDQILNHKLAPIPYLIEGSLSQRTNLSLQTQRLINSHCRHTRPDRECTKMLILIKDIVLKIYESCKESRILICAAQNSACDALVKLIMEKVCEFDVFRANAAFRDKNEVPDDIMSACRFHQECFTFPPFDELYSYRIITTTFVSTFRLHKAGLKVGHFSHIFLVDASSVIEPEMIVALADLVSEETIVVVSGSTKDKPYWIRSDIGRRHGLRKSFFGRLIKSEPYQSDNPLFITHIKA</sequence>
<dbReference type="InterPro" id="IPR049080">
    <property type="entry name" value="MOV-10-like_beta-barrel"/>
</dbReference>
<evidence type="ECO:0000256" key="3">
    <source>
        <dbReference type="SAM" id="MobiDB-lite"/>
    </source>
</evidence>
<dbReference type="GO" id="GO:0005524">
    <property type="term" value="F:ATP binding"/>
    <property type="evidence" value="ECO:0007669"/>
    <property type="project" value="UniProtKB-KW"/>
</dbReference>
<feature type="region of interest" description="Disordered" evidence="3">
    <location>
        <begin position="63"/>
        <end position="88"/>
    </location>
</feature>
<evidence type="ECO:0000313" key="6">
    <source>
        <dbReference type="Proteomes" id="UP000623129"/>
    </source>
</evidence>
<protein>
    <submittedName>
        <fullName evidence="5">Putative RNA helicase SDE3</fullName>
    </submittedName>
</protein>
<dbReference type="EMBL" id="SWLB01000025">
    <property type="protein sequence ID" value="KAF3322321.1"/>
    <property type="molecule type" value="Genomic_DNA"/>
</dbReference>
<dbReference type="AlphaFoldDB" id="A0A833QH50"/>
<keyword evidence="5" id="KW-0547">Nucleotide-binding</keyword>
<feature type="region of interest" description="Disordered" evidence="3">
    <location>
        <begin position="241"/>
        <end position="301"/>
    </location>
</feature>
<gene>
    <name evidence="5" type="ORF">FCM35_KLT13462</name>
</gene>
<feature type="compositionally biased region" description="Basic residues" evidence="3">
    <location>
        <begin position="284"/>
        <end position="293"/>
    </location>
</feature>
<feature type="compositionally biased region" description="Low complexity" evidence="3">
    <location>
        <begin position="126"/>
        <end position="137"/>
    </location>
</feature>
<organism evidence="5 6">
    <name type="scientific">Carex littledalei</name>
    <dbReference type="NCBI Taxonomy" id="544730"/>
    <lineage>
        <taxon>Eukaryota</taxon>
        <taxon>Viridiplantae</taxon>
        <taxon>Streptophyta</taxon>
        <taxon>Embryophyta</taxon>
        <taxon>Tracheophyta</taxon>
        <taxon>Spermatophyta</taxon>
        <taxon>Magnoliopsida</taxon>
        <taxon>Liliopsida</taxon>
        <taxon>Poales</taxon>
        <taxon>Cyperaceae</taxon>
        <taxon>Cyperoideae</taxon>
        <taxon>Cariceae</taxon>
        <taxon>Carex</taxon>
        <taxon>Carex subgen. Euthyceras</taxon>
    </lineage>
</organism>
<dbReference type="GO" id="GO:0004386">
    <property type="term" value="F:helicase activity"/>
    <property type="evidence" value="ECO:0007669"/>
    <property type="project" value="UniProtKB-KW"/>
</dbReference>